<dbReference type="EMBL" id="BKCJ011459214">
    <property type="protein sequence ID" value="GFD35463.1"/>
    <property type="molecule type" value="Genomic_DNA"/>
</dbReference>
<sequence length="52" mass="5379">LAPMQMTPDLVRPTTNSFSKIRGLARASLKNIASHVLSSGGPGGDNTSSHTT</sequence>
<proteinExistence type="predicted"/>
<evidence type="ECO:0000313" key="1">
    <source>
        <dbReference type="EMBL" id="GFD35463.1"/>
    </source>
</evidence>
<gene>
    <name evidence="1" type="ORF">Tci_907432</name>
</gene>
<protein>
    <submittedName>
        <fullName evidence="1">Uncharacterized protein</fullName>
    </submittedName>
</protein>
<comment type="caution">
    <text evidence="1">The sequence shown here is derived from an EMBL/GenBank/DDBJ whole genome shotgun (WGS) entry which is preliminary data.</text>
</comment>
<name>A0A699VM92_TANCI</name>
<feature type="non-terminal residue" evidence="1">
    <location>
        <position position="1"/>
    </location>
</feature>
<dbReference type="AlphaFoldDB" id="A0A699VM92"/>
<organism evidence="1">
    <name type="scientific">Tanacetum cinerariifolium</name>
    <name type="common">Dalmatian daisy</name>
    <name type="synonym">Chrysanthemum cinerariifolium</name>
    <dbReference type="NCBI Taxonomy" id="118510"/>
    <lineage>
        <taxon>Eukaryota</taxon>
        <taxon>Viridiplantae</taxon>
        <taxon>Streptophyta</taxon>
        <taxon>Embryophyta</taxon>
        <taxon>Tracheophyta</taxon>
        <taxon>Spermatophyta</taxon>
        <taxon>Magnoliopsida</taxon>
        <taxon>eudicotyledons</taxon>
        <taxon>Gunneridae</taxon>
        <taxon>Pentapetalae</taxon>
        <taxon>asterids</taxon>
        <taxon>campanulids</taxon>
        <taxon>Asterales</taxon>
        <taxon>Asteraceae</taxon>
        <taxon>Asteroideae</taxon>
        <taxon>Anthemideae</taxon>
        <taxon>Anthemidinae</taxon>
        <taxon>Tanacetum</taxon>
    </lineage>
</organism>
<reference evidence="1" key="1">
    <citation type="journal article" date="2019" name="Sci. Rep.">
        <title>Draft genome of Tanacetum cinerariifolium, the natural source of mosquito coil.</title>
        <authorList>
            <person name="Yamashiro T."/>
            <person name="Shiraishi A."/>
            <person name="Satake H."/>
            <person name="Nakayama K."/>
        </authorList>
    </citation>
    <scope>NUCLEOTIDE SEQUENCE</scope>
</reference>
<accession>A0A699VM92</accession>